<accession>A0A2P4XBA0</accession>
<organism evidence="1 2">
    <name type="scientific">Phytophthora palmivora</name>
    <dbReference type="NCBI Taxonomy" id="4796"/>
    <lineage>
        <taxon>Eukaryota</taxon>
        <taxon>Sar</taxon>
        <taxon>Stramenopiles</taxon>
        <taxon>Oomycota</taxon>
        <taxon>Peronosporomycetes</taxon>
        <taxon>Peronosporales</taxon>
        <taxon>Peronosporaceae</taxon>
        <taxon>Phytophthora</taxon>
    </lineage>
</organism>
<reference evidence="1 2" key="1">
    <citation type="journal article" date="2017" name="Genome Biol. Evol.">
        <title>Phytophthora megakarya and P. palmivora, closely related causal agents of cacao black pod rot, underwent increases in genome sizes and gene numbers by different mechanisms.</title>
        <authorList>
            <person name="Ali S.S."/>
            <person name="Shao J."/>
            <person name="Lary D.J."/>
            <person name="Kronmiller B."/>
            <person name="Shen D."/>
            <person name="Strem M.D."/>
            <person name="Amoako-Attah I."/>
            <person name="Akrofi A.Y."/>
            <person name="Begoude B.A."/>
            <person name="Ten Hoopen G.M."/>
            <person name="Coulibaly K."/>
            <person name="Kebe B.I."/>
            <person name="Melnick R.L."/>
            <person name="Guiltinan M.J."/>
            <person name="Tyler B.M."/>
            <person name="Meinhardt L.W."/>
            <person name="Bailey B.A."/>
        </authorList>
    </citation>
    <scope>NUCLEOTIDE SEQUENCE [LARGE SCALE GENOMIC DNA]</scope>
    <source>
        <strain evidence="2">sbr112.9</strain>
    </source>
</reference>
<gene>
    <name evidence="1" type="ORF">PHPALM_27996</name>
</gene>
<dbReference type="AlphaFoldDB" id="A0A2P4XBA0"/>
<sequence>MPSQRPRSAAAWTVFTNEVHNASVGQMQEQRIQLVERAAERSMSCMDVRLVGTISLHCAHAVAAAKCGEPMHYGT</sequence>
<keyword evidence="2" id="KW-1185">Reference proteome</keyword>
<dbReference type="EMBL" id="NCKW01015496">
    <property type="protein sequence ID" value="POM62798.1"/>
    <property type="molecule type" value="Genomic_DNA"/>
</dbReference>
<evidence type="ECO:0000313" key="1">
    <source>
        <dbReference type="EMBL" id="POM62798.1"/>
    </source>
</evidence>
<comment type="caution">
    <text evidence="1">The sequence shown here is derived from an EMBL/GenBank/DDBJ whole genome shotgun (WGS) entry which is preliminary data.</text>
</comment>
<protein>
    <submittedName>
        <fullName evidence="1">Uncharacterized protein</fullName>
    </submittedName>
</protein>
<name>A0A2P4XBA0_9STRA</name>
<proteinExistence type="predicted"/>
<evidence type="ECO:0000313" key="2">
    <source>
        <dbReference type="Proteomes" id="UP000237271"/>
    </source>
</evidence>
<dbReference type="Proteomes" id="UP000237271">
    <property type="component" value="Unassembled WGS sequence"/>
</dbReference>